<gene>
    <name evidence="2" type="ORF">Ga0074812_105120</name>
</gene>
<feature type="compositionally biased region" description="Low complexity" evidence="1">
    <location>
        <begin position="244"/>
        <end position="259"/>
    </location>
</feature>
<protein>
    <submittedName>
        <fullName evidence="2">Uncharacterized protein</fullName>
    </submittedName>
</protein>
<reference evidence="3" key="1">
    <citation type="submission" date="2015-11" db="EMBL/GenBank/DDBJ databases">
        <authorList>
            <person name="Varghese N."/>
        </authorList>
    </citation>
    <scope>NUCLEOTIDE SEQUENCE [LARGE SCALE GENOMIC DNA]</scope>
    <source>
        <strain evidence="3">DSM 45899</strain>
    </source>
</reference>
<dbReference type="AlphaFoldDB" id="A0A0S4QJL4"/>
<accession>A0A0S4QJL4</accession>
<proteinExistence type="predicted"/>
<feature type="region of interest" description="Disordered" evidence="1">
    <location>
        <begin position="31"/>
        <end position="51"/>
    </location>
</feature>
<evidence type="ECO:0000256" key="1">
    <source>
        <dbReference type="SAM" id="MobiDB-lite"/>
    </source>
</evidence>
<organism evidence="2 3">
    <name type="scientific">Parafrankia irregularis</name>
    <dbReference type="NCBI Taxonomy" id="795642"/>
    <lineage>
        <taxon>Bacteria</taxon>
        <taxon>Bacillati</taxon>
        <taxon>Actinomycetota</taxon>
        <taxon>Actinomycetes</taxon>
        <taxon>Frankiales</taxon>
        <taxon>Frankiaceae</taxon>
        <taxon>Parafrankia</taxon>
    </lineage>
</organism>
<dbReference type="RefSeq" id="WP_091274029.1">
    <property type="nucleotide sequence ID" value="NZ_FAOZ01000005.1"/>
</dbReference>
<sequence>MSARPPGHRAGVDFGTQFTRLVIVDADADADADTDRDRATDAGPGAGAGGRAGAWMVTGSAAARPRGPVAAGRDLLATLAADSEITIAGEAGPWDLRSVGGLAVAVTGDCFATDSAAQVRARLQQALAAGLGLPQDAVAVHSTAVCAAAVRADQLAVDGGPGIPGRLVLVCDIGADSVEAALVEVATAPAGTASASTAFAGAVPAGSAPASAGVGTVRLLERWIQPGYAGRGFAVDAVRRAGHAGPAGPAGRVGPRAFGDSGDDTVPIRTENDLVLTFLRGARAGREPIGAGPVGTTADPYRDAGSALVFGPGRELRAGQLAAAFEPVAQTVRAAVGGLLRRRVDLRQPEGLRQPEDGDAVARGGASWPEVIVVGGLGFLPSAVEAVRTAVAEAWPAELPGGSAVSDVSGVFGVSDVSGVLGEAEAAGGGEAQVPVWPVAEPEYAAARGAALLAAARVRGTELYPHTVSLRVHRVLAGRLTGGSLRVISAGDVPMERCELAGELITVHHDGSAGGVLVVDVQADGDPPRALRVPLGAELPTGDYHVGVRPDRSQLGALLLSPASGGPPTVLPLGRYQRRP</sequence>
<name>A0A0S4QJL4_9ACTN</name>
<evidence type="ECO:0000313" key="2">
    <source>
        <dbReference type="EMBL" id="CUU55470.1"/>
    </source>
</evidence>
<feature type="region of interest" description="Disordered" evidence="1">
    <location>
        <begin position="244"/>
        <end position="265"/>
    </location>
</feature>
<keyword evidence="3" id="KW-1185">Reference proteome</keyword>
<evidence type="ECO:0000313" key="3">
    <source>
        <dbReference type="Proteomes" id="UP000198802"/>
    </source>
</evidence>
<dbReference type="Proteomes" id="UP000198802">
    <property type="component" value="Unassembled WGS sequence"/>
</dbReference>
<dbReference type="EMBL" id="FAOZ01000005">
    <property type="protein sequence ID" value="CUU55470.1"/>
    <property type="molecule type" value="Genomic_DNA"/>
</dbReference>